<reference evidence="5" key="1">
    <citation type="submission" date="2023-03" db="EMBL/GenBank/DDBJ databases">
        <title>Mating type loci evolution in Malassezia.</title>
        <authorList>
            <person name="Coelho M.A."/>
        </authorList>
    </citation>
    <scope>NUCLEOTIDE SEQUENCE</scope>
    <source>
        <strain evidence="5">CBS 11721</strain>
    </source>
</reference>
<dbReference type="Pfam" id="PF07572">
    <property type="entry name" value="BCNT"/>
    <property type="match status" value="1"/>
</dbReference>
<protein>
    <recommendedName>
        <fullName evidence="2">SWR1-complex protein 5</fullName>
    </recommendedName>
</protein>
<evidence type="ECO:0000313" key="6">
    <source>
        <dbReference type="Proteomes" id="UP001219933"/>
    </source>
</evidence>
<evidence type="ECO:0000259" key="4">
    <source>
        <dbReference type="PROSITE" id="PS51279"/>
    </source>
</evidence>
<name>A0AAF0EXS6_9BASI</name>
<dbReference type="PANTHER" id="PTHR48407">
    <property type="entry name" value="CRANIOFACIAL DEVELOPMENT PROTEIN 1"/>
    <property type="match status" value="1"/>
</dbReference>
<organism evidence="5 6">
    <name type="scientific">Malassezia cuniculi</name>
    <dbReference type="NCBI Taxonomy" id="948313"/>
    <lineage>
        <taxon>Eukaryota</taxon>
        <taxon>Fungi</taxon>
        <taxon>Dikarya</taxon>
        <taxon>Basidiomycota</taxon>
        <taxon>Ustilaginomycotina</taxon>
        <taxon>Malasseziomycetes</taxon>
        <taxon>Malasseziales</taxon>
        <taxon>Malasseziaceae</taxon>
        <taxon>Malassezia</taxon>
    </lineage>
</organism>
<evidence type="ECO:0000313" key="5">
    <source>
        <dbReference type="EMBL" id="WFD37025.1"/>
    </source>
</evidence>
<feature type="region of interest" description="Disordered" evidence="3">
    <location>
        <begin position="1"/>
        <end position="56"/>
    </location>
</feature>
<accession>A0AAF0EXS6</accession>
<sequence>MEGFKDEALPAKTENQSSKQNAPPMKKRSQLKDLAHGAKRKKRSSLAEMSAAVTAKPAKMNTLEKSKLDWEAFKGTRTSDVTDTMTEEEREELDAQTHGGSSGLGSIKGYIHRKEFLDRVNNRLEQQEQELRSSRRA</sequence>
<dbReference type="PROSITE" id="PS51279">
    <property type="entry name" value="BCNT_C"/>
    <property type="match status" value="1"/>
</dbReference>
<feature type="compositionally biased region" description="Acidic residues" evidence="3">
    <location>
        <begin position="85"/>
        <end position="94"/>
    </location>
</feature>
<dbReference type="GO" id="GO:0000812">
    <property type="term" value="C:Swr1 complex"/>
    <property type="evidence" value="ECO:0007669"/>
    <property type="project" value="TreeGrafter"/>
</dbReference>
<dbReference type="InterPro" id="IPR011421">
    <property type="entry name" value="BCNT-C"/>
</dbReference>
<proteinExistence type="inferred from homology"/>
<dbReference type="PANTHER" id="PTHR48407:SF1">
    <property type="entry name" value="CRANIOFACIAL DEVELOPMENT PROTEIN 1"/>
    <property type="match status" value="1"/>
</dbReference>
<keyword evidence="6" id="KW-1185">Reference proteome</keyword>
<dbReference type="EMBL" id="CP119882">
    <property type="protein sequence ID" value="WFD37025.1"/>
    <property type="molecule type" value="Genomic_DNA"/>
</dbReference>
<evidence type="ECO:0000256" key="1">
    <source>
        <dbReference type="ARBA" id="ARBA00010465"/>
    </source>
</evidence>
<feature type="region of interest" description="Disordered" evidence="3">
    <location>
        <begin position="79"/>
        <end position="107"/>
    </location>
</feature>
<dbReference type="AlphaFoldDB" id="A0AAF0EXS6"/>
<feature type="domain" description="BCNT-C" evidence="4">
    <location>
        <begin position="40"/>
        <end position="137"/>
    </location>
</feature>
<evidence type="ECO:0000256" key="3">
    <source>
        <dbReference type="SAM" id="MobiDB-lite"/>
    </source>
</evidence>
<evidence type="ECO:0000256" key="2">
    <source>
        <dbReference type="ARBA" id="ARBA00019138"/>
    </source>
</evidence>
<dbReference type="InterPro" id="IPR027124">
    <property type="entry name" value="Swc5/CFDP1/2"/>
</dbReference>
<comment type="similarity">
    <text evidence="1">Belongs to the SWC5 family.</text>
</comment>
<gene>
    <name evidence="5" type="ORF">MCUN1_003917</name>
</gene>
<dbReference type="Proteomes" id="UP001219933">
    <property type="component" value="Chromosome 6"/>
</dbReference>